<protein>
    <submittedName>
        <fullName evidence="2">Uncharacterized protein</fullName>
    </submittedName>
</protein>
<keyword evidence="3" id="KW-1185">Reference proteome</keyword>
<proteinExistence type="predicted"/>
<dbReference type="Proteomes" id="UP001164743">
    <property type="component" value="Chromosome 9A"/>
</dbReference>
<accession>A0ABY7CWF5</accession>
<organism evidence="2 3">
    <name type="scientific">Puccinia triticina</name>
    <dbReference type="NCBI Taxonomy" id="208348"/>
    <lineage>
        <taxon>Eukaryota</taxon>
        <taxon>Fungi</taxon>
        <taxon>Dikarya</taxon>
        <taxon>Basidiomycota</taxon>
        <taxon>Pucciniomycotina</taxon>
        <taxon>Pucciniomycetes</taxon>
        <taxon>Pucciniales</taxon>
        <taxon>Pucciniaceae</taxon>
        <taxon>Puccinia</taxon>
    </lineage>
</organism>
<evidence type="ECO:0000256" key="1">
    <source>
        <dbReference type="SAM" id="SignalP"/>
    </source>
</evidence>
<dbReference type="RefSeq" id="XP_053024006.1">
    <property type="nucleotide sequence ID" value="XM_053172801.1"/>
</dbReference>
<name>A0ABY7CWF5_9BASI</name>
<gene>
    <name evidence="2" type="ORF">PtA15_9A578</name>
</gene>
<evidence type="ECO:0000313" key="2">
    <source>
        <dbReference type="EMBL" id="WAQ88451.1"/>
    </source>
</evidence>
<feature type="signal peptide" evidence="1">
    <location>
        <begin position="1"/>
        <end position="24"/>
    </location>
</feature>
<evidence type="ECO:0000313" key="3">
    <source>
        <dbReference type="Proteomes" id="UP001164743"/>
    </source>
</evidence>
<reference evidence="2" key="1">
    <citation type="submission" date="2022-10" db="EMBL/GenBank/DDBJ databases">
        <title>Puccinia triticina Genome sequencing and assembly.</title>
        <authorList>
            <person name="Li C."/>
        </authorList>
    </citation>
    <scope>NUCLEOTIDE SEQUENCE</scope>
    <source>
        <strain evidence="2">Pt15</strain>
    </source>
</reference>
<dbReference type="EMBL" id="CP110429">
    <property type="protein sequence ID" value="WAQ88451.1"/>
    <property type="molecule type" value="Genomic_DNA"/>
</dbReference>
<feature type="chain" id="PRO_5046998245" evidence="1">
    <location>
        <begin position="25"/>
        <end position="437"/>
    </location>
</feature>
<keyword evidence="1" id="KW-0732">Signal</keyword>
<dbReference type="GeneID" id="77813696"/>
<sequence length="437" mass="50195">MTLEWPRLMCLGMLLHYNLNLTFSAPPCIPDRHQADVFKGLAPLKSQPAKSRRLAQEFDITFTNPNSLPSYLYDDHFHSHDEFLFPHELFVGDMFESDGWKEQALSEPWEEGPGIIVSPSGERGISMIGDDDNGYDEPVEGAASQDENSDFILGKNSRAKSTGEVDYPLIQAPKKSQRVLTENWHQLADLGRRDISKIYRIALRKIKIQDIKDEAITEKYKKRIKGKLDKMARHTFGSEILKNLPIKIGKIKQFAGSNMYNVQIRPMKKGSSTVTRRNPHKIFNIIDVVSYYHNLAMLGGLDQVMFGMEGSAHQYLIRWIFRILFRGNSDSWPIIGQIKVAYPLQAPEKFFQSKPQRFLLKLLTEDKLIGKINGFKVAVQLMGHWYEDFASQVSRENVNFSISTPLFPSRTSFDMEFYEREIVKAVKKVVGEQVFHK</sequence>